<dbReference type="SUPFAM" id="SSF48576">
    <property type="entry name" value="Terpenoid synthases"/>
    <property type="match status" value="1"/>
</dbReference>
<sequence length="305" mass="32704">MTVTAFDLNEDTHAQIDAMRGRIDACLAALVPTADTWPRQLHAAQRHALLSPGKRFRPLLTAFLAQACGIDEARQEAAMEVGCAIEMVHAASLILDDLPCMDDANLRRNQPTTHVAFGESTAILSATALLNRSFGVVARNGALDAEQRAELCDLLSYAVGTSGLIAGQMADLDNTGSASVSEIERVNRLKTGALFDFSADAAAIMSNSPAAQRAALKDFSRQIGLAFQLLDDIKDVLQPPEISGKTSGRDTGKTTLVAKHSMSETKAMLETYLANAKTALSRANLLTTKTLSALIDRQFSFLRDL</sequence>
<reference evidence="8" key="2">
    <citation type="submission" date="2020-09" db="EMBL/GenBank/DDBJ databases">
        <authorList>
            <person name="Sun Q."/>
            <person name="Kim S."/>
        </authorList>
    </citation>
    <scope>NUCLEOTIDE SEQUENCE</scope>
    <source>
        <strain evidence="8">KCTC 32513</strain>
    </source>
</reference>
<evidence type="ECO:0000256" key="5">
    <source>
        <dbReference type="ARBA" id="ARBA00022842"/>
    </source>
</evidence>
<comment type="similarity">
    <text evidence="2 7">Belongs to the FPP/GGPP synthase family.</text>
</comment>
<keyword evidence="5" id="KW-0460">Magnesium</keyword>
<dbReference type="SFLD" id="SFLDG01017">
    <property type="entry name" value="Polyprenyl_Transferase_Like"/>
    <property type="match status" value="1"/>
</dbReference>
<dbReference type="Proteomes" id="UP000634004">
    <property type="component" value="Unassembled WGS sequence"/>
</dbReference>
<dbReference type="CDD" id="cd00685">
    <property type="entry name" value="Trans_IPPS_HT"/>
    <property type="match status" value="1"/>
</dbReference>
<keyword evidence="9" id="KW-1185">Reference proteome</keyword>
<dbReference type="RefSeq" id="WP_189499367.1">
    <property type="nucleotide sequence ID" value="NZ_BMZH01000016.1"/>
</dbReference>
<dbReference type="EMBL" id="BMZH01000016">
    <property type="protein sequence ID" value="GHB03115.1"/>
    <property type="molecule type" value="Genomic_DNA"/>
</dbReference>
<accession>A0A8J3G3E9</accession>
<keyword evidence="6" id="KW-0414">Isoprene biosynthesis</keyword>
<gene>
    <name evidence="8" type="primary">ggpP</name>
    <name evidence="8" type="ORF">GCM10009069_27260</name>
</gene>
<dbReference type="InterPro" id="IPR000092">
    <property type="entry name" value="Polyprenyl_synt"/>
</dbReference>
<dbReference type="GO" id="GO:0046872">
    <property type="term" value="F:metal ion binding"/>
    <property type="evidence" value="ECO:0007669"/>
    <property type="project" value="UniProtKB-KW"/>
</dbReference>
<protein>
    <submittedName>
        <fullName evidence="8">Geranylgeranyl pyrophosphate synthetase</fullName>
    </submittedName>
</protein>
<name>A0A8J3G3E9_9PROT</name>
<dbReference type="AlphaFoldDB" id="A0A8J3G3E9"/>
<keyword evidence="3 7" id="KW-0808">Transferase</keyword>
<dbReference type="GO" id="GO:0016114">
    <property type="term" value="P:terpenoid biosynthetic process"/>
    <property type="evidence" value="ECO:0007669"/>
    <property type="project" value="UniProtKB-ARBA"/>
</dbReference>
<comment type="caution">
    <text evidence="8">The sequence shown here is derived from an EMBL/GenBank/DDBJ whole genome shotgun (WGS) entry which is preliminary data.</text>
</comment>
<dbReference type="Gene3D" id="1.10.600.10">
    <property type="entry name" value="Farnesyl Diphosphate Synthase"/>
    <property type="match status" value="1"/>
</dbReference>
<evidence type="ECO:0000256" key="7">
    <source>
        <dbReference type="RuleBase" id="RU004466"/>
    </source>
</evidence>
<comment type="cofactor">
    <cofactor evidence="1">
        <name>Mg(2+)</name>
        <dbReference type="ChEBI" id="CHEBI:18420"/>
    </cofactor>
</comment>
<evidence type="ECO:0000256" key="4">
    <source>
        <dbReference type="ARBA" id="ARBA00022723"/>
    </source>
</evidence>
<dbReference type="InterPro" id="IPR008949">
    <property type="entry name" value="Isoprenoid_synthase_dom_sf"/>
</dbReference>
<proteinExistence type="inferred from homology"/>
<dbReference type="Pfam" id="PF00348">
    <property type="entry name" value="polyprenyl_synt"/>
    <property type="match status" value="1"/>
</dbReference>
<keyword evidence="4" id="KW-0479">Metal-binding</keyword>
<dbReference type="SFLD" id="SFLDS00005">
    <property type="entry name" value="Isoprenoid_Synthase_Type_I"/>
    <property type="match status" value="1"/>
</dbReference>
<evidence type="ECO:0000313" key="9">
    <source>
        <dbReference type="Proteomes" id="UP000634004"/>
    </source>
</evidence>
<dbReference type="PANTHER" id="PTHR43281">
    <property type="entry name" value="FARNESYL DIPHOSPHATE SYNTHASE"/>
    <property type="match status" value="1"/>
</dbReference>
<evidence type="ECO:0000313" key="8">
    <source>
        <dbReference type="EMBL" id="GHB03115.1"/>
    </source>
</evidence>
<evidence type="ECO:0000256" key="1">
    <source>
        <dbReference type="ARBA" id="ARBA00001946"/>
    </source>
</evidence>
<dbReference type="GO" id="GO:0004659">
    <property type="term" value="F:prenyltransferase activity"/>
    <property type="evidence" value="ECO:0007669"/>
    <property type="project" value="InterPro"/>
</dbReference>
<evidence type="ECO:0000256" key="2">
    <source>
        <dbReference type="ARBA" id="ARBA00006706"/>
    </source>
</evidence>
<dbReference type="PROSITE" id="PS00444">
    <property type="entry name" value="POLYPRENYL_SYNTHASE_2"/>
    <property type="match status" value="1"/>
</dbReference>
<evidence type="ECO:0000256" key="3">
    <source>
        <dbReference type="ARBA" id="ARBA00022679"/>
    </source>
</evidence>
<reference evidence="8" key="1">
    <citation type="journal article" date="2014" name="Int. J. Syst. Evol. Microbiol.">
        <title>Complete genome sequence of Corynebacterium casei LMG S-19264T (=DSM 44701T), isolated from a smear-ripened cheese.</title>
        <authorList>
            <consortium name="US DOE Joint Genome Institute (JGI-PGF)"/>
            <person name="Walter F."/>
            <person name="Albersmeier A."/>
            <person name="Kalinowski J."/>
            <person name="Ruckert C."/>
        </authorList>
    </citation>
    <scope>NUCLEOTIDE SEQUENCE</scope>
    <source>
        <strain evidence="8">KCTC 32513</strain>
    </source>
</reference>
<evidence type="ECO:0000256" key="6">
    <source>
        <dbReference type="ARBA" id="ARBA00023229"/>
    </source>
</evidence>
<dbReference type="FunFam" id="1.10.600.10:FF:000001">
    <property type="entry name" value="Geranylgeranyl diphosphate synthase"/>
    <property type="match status" value="1"/>
</dbReference>
<dbReference type="InterPro" id="IPR033749">
    <property type="entry name" value="Polyprenyl_synt_CS"/>
</dbReference>
<dbReference type="PANTHER" id="PTHR43281:SF1">
    <property type="entry name" value="FARNESYL DIPHOSPHATE SYNTHASE"/>
    <property type="match status" value="1"/>
</dbReference>
<organism evidence="8 9">
    <name type="scientific">Algimonas arctica</name>
    <dbReference type="NCBI Taxonomy" id="1479486"/>
    <lineage>
        <taxon>Bacteria</taxon>
        <taxon>Pseudomonadati</taxon>
        <taxon>Pseudomonadota</taxon>
        <taxon>Alphaproteobacteria</taxon>
        <taxon>Maricaulales</taxon>
        <taxon>Robiginitomaculaceae</taxon>
        <taxon>Algimonas</taxon>
    </lineage>
</organism>